<dbReference type="AlphaFoldDB" id="A0AAD1U1P5"/>
<feature type="region of interest" description="Disordered" evidence="1">
    <location>
        <begin position="1"/>
        <end position="42"/>
    </location>
</feature>
<evidence type="ECO:0000256" key="1">
    <source>
        <dbReference type="SAM" id="MobiDB-lite"/>
    </source>
</evidence>
<feature type="compositionally biased region" description="Polar residues" evidence="1">
    <location>
        <begin position="1"/>
        <end position="22"/>
    </location>
</feature>
<accession>A0AAD1U1P5</accession>
<comment type="caution">
    <text evidence="2">The sequence shown here is derived from an EMBL/GenBank/DDBJ whole genome shotgun (WGS) entry which is preliminary data.</text>
</comment>
<dbReference type="EMBL" id="CAMPGE010000100">
    <property type="protein sequence ID" value="CAI2358822.1"/>
    <property type="molecule type" value="Genomic_DNA"/>
</dbReference>
<organism evidence="2 3">
    <name type="scientific">Euplotes crassus</name>
    <dbReference type="NCBI Taxonomy" id="5936"/>
    <lineage>
        <taxon>Eukaryota</taxon>
        <taxon>Sar</taxon>
        <taxon>Alveolata</taxon>
        <taxon>Ciliophora</taxon>
        <taxon>Intramacronucleata</taxon>
        <taxon>Spirotrichea</taxon>
        <taxon>Hypotrichia</taxon>
        <taxon>Euplotida</taxon>
        <taxon>Euplotidae</taxon>
        <taxon>Moneuplotes</taxon>
    </lineage>
</organism>
<evidence type="ECO:0000313" key="3">
    <source>
        <dbReference type="Proteomes" id="UP001295684"/>
    </source>
</evidence>
<keyword evidence="3" id="KW-1185">Reference proteome</keyword>
<reference evidence="2" key="1">
    <citation type="submission" date="2023-07" db="EMBL/GenBank/DDBJ databases">
        <authorList>
            <consortium name="AG Swart"/>
            <person name="Singh M."/>
            <person name="Singh A."/>
            <person name="Seah K."/>
            <person name="Emmerich C."/>
        </authorList>
    </citation>
    <scope>NUCLEOTIDE SEQUENCE</scope>
    <source>
        <strain evidence="2">DP1</strain>
    </source>
</reference>
<protein>
    <submittedName>
        <fullName evidence="2">Uncharacterized protein</fullName>
    </submittedName>
</protein>
<name>A0AAD1U1P5_EUPCR</name>
<gene>
    <name evidence="2" type="ORF">ECRASSUSDP1_LOCUS105</name>
</gene>
<dbReference type="Proteomes" id="UP001295684">
    <property type="component" value="Unassembled WGS sequence"/>
</dbReference>
<proteinExistence type="predicted"/>
<sequence length="142" mass="16208">MDNPSNEESSIPSQNSHSNVESGIQPDGTIEQHHDYYNDNCEAKGPNTFNPLFHTDMNQRSQIFSNELRVNHLNTKMIRRNSRLIKKHSSTIGSILDPAKSGITIRQVIRVLKKEKKENSDAEILYHYFKGKSSLEDHDADS</sequence>
<evidence type="ECO:0000313" key="2">
    <source>
        <dbReference type="EMBL" id="CAI2358822.1"/>
    </source>
</evidence>